<evidence type="ECO:0000256" key="2">
    <source>
        <dbReference type="ARBA" id="ARBA00022723"/>
    </source>
</evidence>
<dbReference type="RefSeq" id="XP_016238191.1">
    <property type="nucleotide sequence ID" value="XM_016379514.1"/>
</dbReference>
<dbReference type="Proteomes" id="UP000053328">
    <property type="component" value="Unassembled WGS sequence"/>
</dbReference>
<keyword evidence="2" id="KW-0479">Metal-binding</keyword>
<dbReference type="InterPro" id="IPR036866">
    <property type="entry name" value="RibonucZ/Hydroxyglut_hydro"/>
</dbReference>
<feature type="domain" description="Metallo-beta-lactamase" evidence="5">
    <location>
        <begin position="44"/>
        <end position="247"/>
    </location>
</feature>
<dbReference type="PANTHER" id="PTHR42978">
    <property type="entry name" value="QUORUM-QUENCHING LACTONASE YTNP-RELATED-RELATED"/>
    <property type="match status" value="1"/>
</dbReference>
<evidence type="ECO:0000256" key="3">
    <source>
        <dbReference type="ARBA" id="ARBA00022801"/>
    </source>
</evidence>
<dbReference type="InterPro" id="IPR001279">
    <property type="entry name" value="Metallo-B-lactamas"/>
</dbReference>
<proteinExistence type="inferred from homology"/>
<keyword evidence="3" id="KW-0378">Hydrolase</keyword>
<dbReference type="PANTHER" id="PTHR42978:SF5">
    <property type="entry name" value="METALLO-BETA-LACTAMASE DOMAIN-CONTAINING PROTEIN"/>
    <property type="match status" value="1"/>
</dbReference>
<dbReference type="GeneID" id="27332253"/>
<accession>A0A0D2BH89</accession>
<dbReference type="SUPFAM" id="SSF56281">
    <property type="entry name" value="Metallo-hydrolase/oxidoreductase"/>
    <property type="match status" value="1"/>
</dbReference>
<dbReference type="Gene3D" id="3.60.15.10">
    <property type="entry name" value="Ribonuclease Z/Hydroxyacylglutathione hydrolase-like"/>
    <property type="match status" value="1"/>
</dbReference>
<keyword evidence="7" id="KW-1185">Reference proteome</keyword>
<dbReference type="CDD" id="cd07730">
    <property type="entry name" value="metallo-hydrolase-like_MBL-fold"/>
    <property type="match status" value="1"/>
</dbReference>
<evidence type="ECO:0000313" key="7">
    <source>
        <dbReference type="Proteomes" id="UP000053328"/>
    </source>
</evidence>
<comment type="similarity">
    <text evidence="1">Belongs to the metallo-beta-lactamase superfamily.</text>
</comment>
<dbReference type="GO" id="GO:0046872">
    <property type="term" value="F:metal ion binding"/>
    <property type="evidence" value="ECO:0007669"/>
    <property type="project" value="UniProtKB-KW"/>
</dbReference>
<dbReference type="InterPro" id="IPR051013">
    <property type="entry name" value="MBL_superfamily_lactonases"/>
</dbReference>
<dbReference type="GO" id="GO:0016787">
    <property type="term" value="F:hydrolase activity"/>
    <property type="evidence" value="ECO:0007669"/>
    <property type="project" value="UniProtKB-KW"/>
</dbReference>
<evidence type="ECO:0000256" key="4">
    <source>
        <dbReference type="ARBA" id="ARBA00022833"/>
    </source>
</evidence>
<dbReference type="STRING" id="91928.A0A0D2BH89"/>
<dbReference type="SMART" id="SM00849">
    <property type="entry name" value="Lactamase_B"/>
    <property type="match status" value="1"/>
</dbReference>
<dbReference type="OrthoDB" id="10250730at2759"/>
<protein>
    <recommendedName>
        <fullName evidence="5">Metallo-beta-lactamase domain-containing protein</fullName>
    </recommendedName>
</protein>
<dbReference type="VEuPathDB" id="FungiDB:PV08_05170"/>
<reference evidence="6 7" key="1">
    <citation type="submission" date="2015-01" db="EMBL/GenBank/DDBJ databases">
        <title>The Genome Sequence of Exophiala spinifera CBS89968.</title>
        <authorList>
            <consortium name="The Broad Institute Genomics Platform"/>
            <person name="Cuomo C."/>
            <person name="de Hoog S."/>
            <person name="Gorbushina A."/>
            <person name="Stielow B."/>
            <person name="Teixiera M."/>
            <person name="Abouelleil A."/>
            <person name="Chapman S.B."/>
            <person name="Priest M."/>
            <person name="Young S.K."/>
            <person name="Wortman J."/>
            <person name="Nusbaum C."/>
            <person name="Birren B."/>
        </authorList>
    </citation>
    <scope>NUCLEOTIDE SEQUENCE [LARGE SCALE GENOMIC DNA]</scope>
    <source>
        <strain evidence="6 7">CBS 89968</strain>
    </source>
</reference>
<name>A0A0D2BH89_9EURO</name>
<keyword evidence="4" id="KW-0862">Zinc</keyword>
<gene>
    <name evidence="6" type="ORF">PV08_05170</name>
</gene>
<sequence>MTIDIPASTSTCDVSIINSTCDSIARPHLLIDPSIEGYNWLNLPTWVFYIKHSATGRQLVFDLGSRKDWENHVPSIRKLIECHVPGLRVSSDVADLLAQGNIDTHSIEAVILSHAHPDHAGSPQTLPHGVNLLVGPGFTESFLPGYPSNPDSVFHESEFIGRQVIEVQFTNDFTIGSLQAFDYFHDGSMYILNIPGHAVGHIGVLVRTTSDSFVLLAGDTCHMPGVMRPSKAMPMPDTLPEFCIFNDNISPPWLGSDYTCCHRAPQEAKSTPFFTVTLSEHSYYHNPVEAQASVEAVMEFDADPNILVIIAHDPTPRSVCEFFPHGTLNGWRSKGWKTKMHWGFLNELPYKGKILTKLLVDGLYTHGKKLRGVELRQN</sequence>
<evidence type="ECO:0000313" key="6">
    <source>
        <dbReference type="EMBL" id="KIW17975.1"/>
    </source>
</evidence>
<organism evidence="6 7">
    <name type="scientific">Exophiala spinifera</name>
    <dbReference type="NCBI Taxonomy" id="91928"/>
    <lineage>
        <taxon>Eukaryota</taxon>
        <taxon>Fungi</taxon>
        <taxon>Dikarya</taxon>
        <taxon>Ascomycota</taxon>
        <taxon>Pezizomycotina</taxon>
        <taxon>Eurotiomycetes</taxon>
        <taxon>Chaetothyriomycetidae</taxon>
        <taxon>Chaetothyriales</taxon>
        <taxon>Herpotrichiellaceae</taxon>
        <taxon>Exophiala</taxon>
    </lineage>
</organism>
<evidence type="ECO:0000259" key="5">
    <source>
        <dbReference type="SMART" id="SM00849"/>
    </source>
</evidence>
<dbReference type="HOGENOM" id="CLU_030571_1_0_1"/>
<dbReference type="EMBL" id="KN847494">
    <property type="protein sequence ID" value="KIW17975.1"/>
    <property type="molecule type" value="Genomic_DNA"/>
</dbReference>
<evidence type="ECO:0000256" key="1">
    <source>
        <dbReference type="ARBA" id="ARBA00007749"/>
    </source>
</evidence>
<dbReference type="AlphaFoldDB" id="A0A0D2BH89"/>